<gene>
    <name evidence="2" type="ORF">BC938DRAFT_483931</name>
</gene>
<name>A0A433QAX0_9FUNG</name>
<protein>
    <recommendedName>
        <fullName evidence="1">Thiolase C-terminal domain-containing protein</fullName>
    </recommendedName>
</protein>
<comment type="caution">
    <text evidence="2">The sequence shown here is derived from an EMBL/GenBank/DDBJ whole genome shotgun (WGS) entry which is preliminary data.</text>
</comment>
<dbReference type="Pfam" id="PF02803">
    <property type="entry name" value="Thiolase_C"/>
    <property type="match status" value="1"/>
</dbReference>
<feature type="domain" description="Thiolase C-terminal" evidence="1">
    <location>
        <begin position="41"/>
        <end position="99"/>
    </location>
</feature>
<dbReference type="AlphaFoldDB" id="A0A433QAX0"/>
<evidence type="ECO:0000259" key="1">
    <source>
        <dbReference type="Pfam" id="PF02803"/>
    </source>
</evidence>
<dbReference type="InterPro" id="IPR020617">
    <property type="entry name" value="Thiolase_C"/>
</dbReference>
<dbReference type="SUPFAM" id="SSF53901">
    <property type="entry name" value="Thiolase-like"/>
    <property type="match status" value="1"/>
</dbReference>
<sequence length="101" mass="10790">MEILGCVLQTPIFCTDTTVWLPSAVNTMSYVWRMAASDIDNSQKIFGLDPAKVNIAGCPISLGHPISFVGLPHRRHPSRHLLKPGQFGVAAICNGSGVAMG</sequence>
<accession>A0A433QAX0</accession>
<evidence type="ECO:0000313" key="2">
    <source>
        <dbReference type="EMBL" id="RUS26922.1"/>
    </source>
</evidence>
<dbReference type="InterPro" id="IPR016039">
    <property type="entry name" value="Thiolase-like"/>
</dbReference>
<dbReference type="Proteomes" id="UP000274822">
    <property type="component" value="Unassembled WGS sequence"/>
</dbReference>
<keyword evidence="3" id="KW-1185">Reference proteome</keyword>
<reference evidence="2 3" key="1">
    <citation type="journal article" date="2018" name="New Phytol.">
        <title>Phylogenomics of Endogonaceae and evolution of mycorrhizas within Mucoromycota.</title>
        <authorList>
            <person name="Chang Y."/>
            <person name="Desiro A."/>
            <person name="Na H."/>
            <person name="Sandor L."/>
            <person name="Lipzen A."/>
            <person name="Clum A."/>
            <person name="Barry K."/>
            <person name="Grigoriev I.V."/>
            <person name="Martin F.M."/>
            <person name="Stajich J.E."/>
            <person name="Smith M.E."/>
            <person name="Bonito G."/>
            <person name="Spatafora J.W."/>
        </authorList>
    </citation>
    <scope>NUCLEOTIDE SEQUENCE [LARGE SCALE GENOMIC DNA]</scope>
    <source>
        <strain evidence="2 3">AD002</strain>
    </source>
</reference>
<dbReference type="GO" id="GO:0016747">
    <property type="term" value="F:acyltransferase activity, transferring groups other than amino-acyl groups"/>
    <property type="evidence" value="ECO:0007669"/>
    <property type="project" value="InterPro"/>
</dbReference>
<evidence type="ECO:0000313" key="3">
    <source>
        <dbReference type="Proteomes" id="UP000274822"/>
    </source>
</evidence>
<proteinExistence type="predicted"/>
<dbReference type="EMBL" id="RBNJ01009385">
    <property type="protein sequence ID" value="RUS26922.1"/>
    <property type="molecule type" value="Genomic_DNA"/>
</dbReference>
<dbReference type="Gene3D" id="3.40.47.10">
    <property type="match status" value="1"/>
</dbReference>
<organism evidence="2 3">
    <name type="scientific">Jimgerdemannia flammicorona</name>
    <dbReference type="NCBI Taxonomy" id="994334"/>
    <lineage>
        <taxon>Eukaryota</taxon>
        <taxon>Fungi</taxon>
        <taxon>Fungi incertae sedis</taxon>
        <taxon>Mucoromycota</taxon>
        <taxon>Mucoromycotina</taxon>
        <taxon>Endogonomycetes</taxon>
        <taxon>Endogonales</taxon>
        <taxon>Endogonaceae</taxon>
        <taxon>Jimgerdemannia</taxon>
    </lineage>
</organism>